<name>A0AAE1PC60_9EUCA</name>
<dbReference type="EMBL" id="JAWZYT010002282">
    <property type="protein sequence ID" value="KAK4305363.1"/>
    <property type="molecule type" value="Genomic_DNA"/>
</dbReference>
<comment type="caution">
    <text evidence="1">The sequence shown here is derived from an EMBL/GenBank/DDBJ whole genome shotgun (WGS) entry which is preliminary data.</text>
</comment>
<keyword evidence="2" id="KW-1185">Reference proteome</keyword>
<evidence type="ECO:0000313" key="1">
    <source>
        <dbReference type="EMBL" id="KAK4305363.1"/>
    </source>
</evidence>
<gene>
    <name evidence="1" type="ORF">Pmani_022747</name>
</gene>
<sequence>MGIGPRVHEYYVRLPHGRVYLRNRHFLHPVHKCSIYHTLPERETVFPSKNIPPKRRFSPRLKKNKPFKIEKSARALSHYFRSRIALR</sequence>
<accession>A0AAE1PC60</accession>
<reference evidence="1" key="1">
    <citation type="submission" date="2023-11" db="EMBL/GenBank/DDBJ databases">
        <title>Genome assemblies of two species of porcelain crab, Petrolisthes cinctipes and Petrolisthes manimaculis (Anomura: Porcellanidae).</title>
        <authorList>
            <person name="Angst P."/>
        </authorList>
    </citation>
    <scope>NUCLEOTIDE SEQUENCE</scope>
    <source>
        <strain evidence="1">PB745_02</strain>
        <tissue evidence="1">Gill</tissue>
    </source>
</reference>
<dbReference type="Proteomes" id="UP001292094">
    <property type="component" value="Unassembled WGS sequence"/>
</dbReference>
<proteinExistence type="predicted"/>
<evidence type="ECO:0000313" key="2">
    <source>
        <dbReference type="Proteomes" id="UP001292094"/>
    </source>
</evidence>
<organism evidence="1 2">
    <name type="scientific">Petrolisthes manimaculis</name>
    <dbReference type="NCBI Taxonomy" id="1843537"/>
    <lineage>
        <taxon>Eukaryota</taxon>
        <taxon>Metazoa</taxon>
        <taxon>Ecdysozoa</taxon>
        <taxon>Arthropoda</taxon>
        <taxon>Crustacea</taxon>
        <taxon>Multicrustacea</taxon>
        <taxon>Malacostraca</taxon>
        <taxon>Eumalacostraca</taxon>
        <taxon>Eucarida</taxon>
        <taxon>Decapoda</taxon>
        <taxon>Pleocyemata</taxon>
        <taxon>Anomura</taxon>
        <taxon>Galatheoidea</taxon>
        <taxon>Porcellanidae</taxon>
        <taxon>Petrolisthes</taxon>
    </lineage>
</organism>
<dbReference type="AlphaFoldDB" id="A0AAE1PC60"/>
<protein>
    <submittedName>
        <fullName evidence="1">Uncharacterized protein</fullName>
    </submittedName>
</protein>